<dbReference type="InterPro" id="IPR036890">
    <property type="entry name" value="HATPase_C_sf"/>
</dbReference>
<dbReference type="GO" id="GO:0004673">
    <property type="term" value="F:protein histidine kinase activity"/>
    <property type="evidence" value="ECO:0007669"/>
    <property type="project" value="UniProtKB-EC"/>
</dbReference>
<dbReference type="eggNOG" id="COG2205">
    <property type="taxonomic scope" value="Bacteria"/>
</dbReference>
<keyword evidence="3" id="KW-0808">Transferase</keyword>
<dbReference type="CDD" id="cd00075">
    <property type="entry name" value="HATPase"/>
    <property type="match status" value="1"/>
</dbReference>
<dbReference type="Pfam" id="PF02518">
    <property type="entry name" value="HATPase_c"/>
    <property type="match status" value="1"/>
</dbReference>
<protein>
    <recommendedName>
        <fullName evidence="2">histidine kinase</fullName>
        <ecNumber evidence="2">2.7.13.3</ecNumber>
    </recommendedName>
</protein>
<dbReference type="InterPro" id="IPR003594">
    <property type="entry name" value="HATPase_dom"/>
</dbReference>
<keyword evidence="4 7" id="KW-0418">Kinase</keyword>
<feature type="domain" description="Histidine kinase" evidence="6">
    <location>
        <begin position="170"/>
        <end position="378"/>
    </location>
</feature>
<evidence type="ECO:0000256" key="4">
    <source>
        <dbReference type="ARBA" id="ARBA00022777"/>
    </source>
</evidence>
<evidence type="ECO:0000256" key="1">
    <source>
        <dbReference type="ARBA" id="ARBA00000085"/>
    </source>
</evidence>
<organism evidence="7 8">
    <name type="scientific">Solidesulfovibrio fructosivorans JJ]</name>
    <dbReference type="NCBI Taxonomy" id="596151"/>
    <lineage>
        <taxon>Bacteria</taxon>
        <taxon>Pseudomonadati</taxon>
        <taxon>Thermodesulfobacteriota</taxon>
        <taxon>Desulfovibrionia</taxon>
        <taxon>Desulfovibrionales</taxon>
        <taxon>Desulfovibrionaceae</taxon>
        <taxon>Solidesulfovibrio</taxon>
    </lineage>
</organism>
<dbReference type="GO" id="GO:0000160">
    <property type="term" value="P:phosphorelay signal transduction system"/>
    <property type="evidence" value="ECO:0007669"/>
    <property type="project" value="UniProtKB-KW"/>
</dbReference>
<comment type="caution">
    <text evidence="7">The sequence shown here is derived from an EMBL/GenBank/DDBJ whole genome shotgun (WGS) entry which is preliminary data.</text>
</comment>
<dbReference type="SMART" id="SM00387">
    <property type="entry name" value="HATPase_c"/>
    <property type="match status" value="1"/>
</dbReference>
<dbReference type="InterPro" id="IPR050736">
    <property type="entry name" value="Sensor_HK_Regulatory"/>
</dbReference>
<dbReference type="EMBL" id="AECZ01000019">
    <property type="protein sequence ID" value="EFL50513.1"/>
    <property type="molecule type" value="Genomic_DNA"/>
</dbReference>
<dbReference type="PANTHER" id="PTHR43711:SF1">
    <property type="entry name" value="HISTIDINE KINASE 1"/>
    <property type="match status" value="1"/>
</dbReference>
<gene>
    <name evidence="7" type="ORF">DesfrDRAFT_2792</name>
</gene>
<reference evidence="7 8" key="1">
    <citation type="submission" date="2010-08" db="EMBL/GenBank/DDBJ databases">
        <title>The draft genome of Desulfovibrio fructosovorans JJ.</title>
        <authorList>
            <consortium name="US DOE Joint Genome Institute (JGI-PGF)"/>
            <person name="Lucas S."/>
            <person name="Copeland A."/>
            <person name="Lapidus A."/>
            <person name="Cheng J.-F."/>
            <person name="Bruce D."/>
            <person name="Goodwin L."/>
            <person name="Pitluck S."/>
            <person name="Land M.L."/>
            <person name="Hauser L."/>
            <person name="Chang Y.-J."/>
            <person name="Jeffries C."/>
            <person name="Wall J.D."/>
            <person name="Stahl D.A."/>
            <person name="Arkin A.P."/>
            <person name="Dehal P."/>
            <person name="Stolyar S.M."/>
            <person name="Hazen T.C."/>
            <person name="Woyke T.J."/>
        </authorList>
    </citation>
    <scope>NUCLEOTIDE SEQUENCE [LARGE SCALE GENOMIC DNA]</scope>
    <source>
        <strain evidence="7 8">JJ</strain>
    </source>
</reference>
<sequence>MQEEATTTYFLPAERLGQDAINRIAKEIAVSPAALSLALVPLAVTILNDTRQIVYANMRFVRMVGAKAQEEILGKRLGEALGCAHSVELPGGCGTTRFCLYCGAAKAIVKGLEGESATQECSIDRLTPAPLEALNLQVWTAPMQQGQHQLVLSSALDIAHEKALRNFERLFFHDILNAVSGIKGIHDLIALELPENQVQDLDLLRRAINDIQDIVETQKDFLTVEAREYQHVRTRLDTLELLHYLAAYCQSFNHEPKRVLCVDPEAPSIDVSSDARIIQRIMVNMVKNALEASGPGESVTLGCEGDEAGDVAFWVHNPAVMPEETRMRLFQRGFTTKGVGRGFGAYGMRLFARECLDGDVDFSSRPGEGTRFFLRLPG</sequence>
<dbReference type="InterPro" id="IPR005467">
    <property type="entry name" value="His_kinase_dom"/>
</dbReference>
<dbReference type="AlphaFoldDB" id="E1JYU3"/>
<keyword evidence="5" id="KW-0902">Two-component regulatory system</keyword>
<accession>E1JYU3</accession>
<dbReference type="STRING" id="596151.DesfrDRAFT_2792"/>
<dbReference type="OrthoDB" id="9792686at2"/>
<evidence type="ECO:0000313" key="7">
    <source>
        <dbReference type="EMBL" id="EFL50513.1"/>
    </source>
</evidence>
<dbReference type="Proteomes" id="UP000006250">
    <property type="component" value="Unassembled WGS sequence"/>
</dbReference>
<dbReference type="PROSITE" id="PS50109">
    <property type="entry name" value="HIS_KIN"/>
    <property type="match status" value="1"/>
</dbReference>
<dbReference type="SUPFAM" id="SSF55874">
    <property type="entry name" value="ATPase domain of HSP90 chaperone/DNA topoisomerase II/histidine kinase"/>
    <property type="match status" value="1"/>
</dbReference>
<evidence type="ECO:0000256" key="3">
    <source>
        <dbReference type="ARBA" id="ARBA00022679"/>
    </source>
</evidence>
<comment type="catalytic activity">
    <reaction evidence="1">
        <text>ATP + protein L-histidine = ADP + protein N-phospho-L-histidine.</text>
        <dbReference type="EC" id="2.7.13.3"/>
    </reaction>
</comment>
<evidence type="ECO:0000313" key="8">
    <source>
        <dbReference type="Proteomes" id="UP000006250"/>
    </source>
</evidence>
<proteinExistence type="predicted"/>
<dbReference type="Gene3D" id="3.30.565.10">
    <property type="entry name" value="Histidine kinase-like ATPase, C-terminal domain"/>
    <property type="match status" value="1"/>
</dbReference>
<dbReference type="PANTHER" id="PTHR43711">
    <property type="entry name" value="TWO-COMPONENT HISTIDINE KINASE"/>
    <property type="match status" value="1"/>
</dbReference>
<name>E1JYU3_SOLFR</name>
<evidence type="ECO:0000256" key="5">
    <source>
        <dbReference type="ARBA" id="ARBA00023012"/>
    </source>
</evidence>
<evidence type="ECO:0000256" key="2">
    <source>
        <dbReference type="ARBA" id="ARBA00012438"/>
    </source>
</evidence>
<keyword evidence="8" id="KW-1185">Reference proteome</keyword>
<dbReference type="EC" id="2.7.13.3" evidence="2"/>
<evidence type="ECO:0000259" key="6">
    <source>
        <dbReference type="PROSITE" id="PS50109"/>
    </source>
</evidence>